<evidence type="ECO:0000313" key="2">
    <source>
        <dbReference type="EMBL" id="SEI90259.1"/>
    </source>
</evidence>
<dbReference type="InterPro" id="IPR038595">
    <property type="entry name" value="LOR_sf"/>
</dbReference>
<dbReference type="EMBL" id="FNYW01000031">
    <property type="protein sequence ID" value="SEI90259.1"/>
    <property type="molecule type" value="Genomic_DNA"/>
</dbReference>
<dbReference type="Proteomes" id="UP000198564">
    <property type="component" value="Unassembled WGS sequence"/>
</dbReference>
<dbReference type="AlphaFoldDB" id="A0A1H6UD33"/>
<reference evidence="3" key="1">
    <citation type="submission" date="2016-10" db="EMBL/GenBank/DDBJ databases">
        <authorList>
            <person name="Varghese N."/>
            <person name="Submissions S."/>
        </authorList>
    </citation>
    <scope>NUCLEOTIDE SEQUENCE [LARGE SCALE GENOMIC DNA]</scope>
    <source>
        <strain evidence="3">DSM 25751</strain>
    </source>
</reference>
<gene>
    <name evidence="2" type="ORF">SAMN04488113_1316</name>
</gene>
<evidence type="ECO:0000313" key="3">
    <source>
        <dbReference type="Proteomes" id="UP000198564"/>
    </source>
</evidence>
<proteinExistence type="inferred from homology"/>
<comment type="similarity">
    <text evidence="1">Belongs to the LOR family.</text>
</comment>
<dbReference type="InterPro" id="IPR007612">
    <property type="entry name" value="LOR"/>
</dbReference>
<accession>A0A1H6UD33</accession>
<name>A0A1H6UD33_9LACT</name>
<protein>
    <submittedName>
        <fullName evidence="2">Uncharacterized protein YxjI</fullName>
    </submittedName>
</protein>
<dbReference type="InterPro" id="IPR025659">
    <property type="entry name" value="Tubby-like_C"/>
</dbReference>
<dbReference type="STRING" id="1130080.SAMN04488113_1316"/>
<dbReference type="Pfam" id="PF04525">
    <property type="entry name" value="LOR"/>
    <property type="match status" value="1"/>
</dbReference>
<dbReference type="Gene3D" id="2.40.160.200">
    <property type="entry name" value="LURP1-related"/>
    <property type="match status" value="1"/>
</dbReference>
<dbReference type="SUPFAM" id="SSF54518">
    <property type="entry name" value="Tubby C-terminal domain-like"/>
    <property type="match status" value="1"/>
</dbReference>
<organism evidence="2 3">
    <name type="scientific">Alkalibacterium gilvum</name>
    <dbReference type="NCBI Taxonomy" id="1130080"/>
    <lineage>
        <taxon>Bacteria</taxon>
        <taxon>Bacillati</taxon>
        <taxon>Bacillota</taxon>
        <taxon>Bacilli</taxon>
        <taxon>Lactobacillales</taxon>
        <taxon>Carnobacteriaceae</taxon>
        <taxon>Alkalibacterium</taxon>
    </lineage>
</organism>
<sequence>MVRLFIKKELMSKQDRLIVSDSTGQELFLIVGRWGRFADKLSVFSIDGSRLLDIRQATLSFFPKFYFYIDAKKMGTLKKRPGIQGIKNPFFTFTGLNWVITGDFIKKHFTIKHFNKTIGTIIKHVSYMGELYIVDFDSEEYIPVACGLAILLDHYAQSKKPMRKRWQQQTYSLGFMHPIWMKLKRKFY</sequence>
<dbReference type="RefSeq" id="WP_091635669.1">
    <property type="nucleotide sequence ID" value="NZ_FNYW01000031.1"/>
</dbReference>
<keyword evidence="3" id="KW-1185">Reference proteome</keyword>
<dbReference type="OrthoDB" id="2248181at2"/>
<evidence type="ECO:0000256" key="1">
    <source>
        <dbReference type="ARBA" id="ARBA00005437"/>
    </source>
</evidence>